<feature type="region of interest" description="Disordered" evidence="1">
    <location>
        <begin position="1"/>
        <end position="42"/>
    </location>
</feature>
<evidence type="ECO:0000313" key="2">
    <source>
        <dbReference type="EMBL" id="VEL39973.1"/>
    </source>
</evidence>
<protein>
    <submittedName>
        <fullName evidence="2">Uncharacterized protein</fullName>
    </submittedName>
</protein>
<sequence length="213" mass="23524">MIRGKKAEQDSPTFSDLSSGSVSSQITYREPGRSAGQVDNSLAPPQQTAATICCASGLVTPSNLEHTRHRTTSDQLISGPGHVVQTNKEGQAKSSWQRYQFYPTFSDPGCRLPRRAGIDVSGRCFARQTAATEVGFLWSWNHMLPKRWCGQVTDDDECLDHMLADFRRFCSAGVNNETCPCLSSSKTNDAEDRRLADFLDAFMVSPMARINLP</sequence>
<keyword evidence="3" id="KW-1185">Reference proteome</keyword>
<dbReference type="AlphaFoldDB" id="A0A448XM41"/>
<evidence type="ECO:0000256" key="1">
    <source>
        <dbReference type="SAM" id="MobiDB-lite"/>
    </source>
</evidence>
<organism evidence="2 3">
    <name type="scientific">Protopolystoma xenopodis</name>
    <dbReference type="NCBI Taxonomy" id="117903"/>
    <lineage>
        <taxon>Eukaryota</taxon>
        <taxon>Metazoa</taxon>
        <taxon>Spiralia</taxon>
        <taxon>Lophotrochozoa</taxon>
        <taxon>Platyhelminthes</taxon>
        <taxon>Monogenea</taxon>
        <taxon>Polyopisthocotylea</taxon>
        <taxon>Polystomatidea</taxon>
        <taxon>Polystomatidae</taxon>
        <taxon>Protopolystoma</taxon>
    </lineage>
</organism>
<name>A0A448XM41_9PLAT</name>
<dbReference type="EMBL" id="CAAALY010263182">
    <property type="protein sequence ID" value="VEL39973.1"/>
    <property type="molecule type" value="Genomic_DNA"/>
</dbReference>
<comment type="caution">
    <text evidence="2">The sequence shown here is derived from an EMBL/GenBank/DDBJ whole genome shotgun (WGS) entry which is preliminary data.</text>
</comment>
<dbReference type="OrthoDB" id="39497at2759"/>
<feature type="compositionally biased region" description="Polar residues" evidence="1">
    <location>
        <begin position="10"/>
        <end position="27"/>
    </location>
</feature>
<reference evidence="2" key="1">
    <citation type="submission" date="2018-11" db="EMBL/GenBank/DDBJ databases">
        <authorList>
            <consortium name="Pathogen Informatics"/>
        </authorList>
    </citation>
    <scope>NUCLEOTIDE SEQUENCE</scope>
</reference>
<gene>
    <name evidence="2" type="ORF">PXEA_LOCUS33413</name>
</gene>
<evidence type="ECO:0000313" key="3">
    <source>
        <dbReference type="Proteomes" id="UP000784294"/>
    </source>
</evidence>
<dbReference type="Proteomes" id="UP000784294">
    <property type="component" value="Unassembled WGS sequence"/>
</dbReference>
<proteinExistence type="predicted"/>
<accession>A0A448XM41</accession>